<proteinExistence type="predicted"/>
<feature type="compositionally biased region" description="Basic and acidic residues" evidence="1">
    <location>
        <begin position="68"/>
        <end position="82"/>
    </location>
</feature>
<evidence type="ECO:0000256" key="1">
    <source>
        <dbReference type="SAM" id="MobiDB-lite"/>
    </source>
</evidence>
<reference evidence="2 3" key="1">
    <citation type="journal article" date="2013" name="PLoS ONE">
        <title>Predicting the Proteins of Angomonas deanei, Strigomonas culicis and Their Respective Endosymbionts Reveals New Aspects of the Trypanosomatidae Family.</title>
        <authorList>
            <person name="Motta M.C."/>
            <person name="Martins A.C."/>
            <person name="de Souza S.S."/>
            <person name="Catta-Preta C.M."/>
            <person name="Silva R."/>
            <person name="Klein C.C."/>
            <person name="de Almeida L.G."/>
            <person name="de Lima Cunha O."/>
            <person name="Ciapina L.P."/>
            <person name="Brocchi M."/>
            <person name="Colabardini A.C."/>
            <person name="de Araujo Lima B."/>
            <person name="Machado C.R."/>
            <person name="de Almeida Soares C.M."/>
            <person name="Probst C.M."/>
            <person name="de Menezes C.B."/>
            <person name="Thompson C.E."/>
            <person name="Bartholomeu D.C."/>
            <person name="Gradia D.F."/>
            <person name="Pavoni D.P."/>
            <person name="Grisard E.C."/>
            <person name="Fantinatti-Garboggini F."/>
            <person name="Marchini F.K."/>
            <person name="Rodrigues-Luiz G.F."/>
            <person name="Wagner G."/>
            <person name="Goldman G.H."/>
            <person name="Fietto J.L."/>
            <person name="Elias M.C."/>
            <person name="Goldman M.H."/>
            <person name="Sagot M.F."/>
            <person name="Pereira M."/>
            <person name="Stoco P.H."/>
            <person name="de Mendonca-Neto R.P."/>
            <person name="Teixeira S.M."/>
            <person name="Maciel T.E."/>
            <person name="de Oliveira Mendes T.A."/>
            <person name="Urmenyi T.P."/>
            <person name="de Souza W."/>
            <person name="Schenkman S."/>
            <person name="de Vasconcelos A.T."/>
        </authorList>
    </citation>
    <scope>NUCLEOTIDE SEQUENCE [LARGE SCALE GENOMIC DNA]</scope>
</reference>
<name>S9U4P8_9TRYP</name>
<dbReference type="AlphaFoldDB" id="S9U4P8"/>
<dbReference type="EMBL" id="ATMH01006488">
    <property type="protein sequence ID" value="EPY25762.1"/>
    <property type="molecule type" value="Genomic_DNA"/>
</dbReference>
<feature type="region of interest" description="Disordered" evidence="1">
    <location>
        <begin position="349"/>
        <end position="401"/>
    </location>
</feature>
<sequence>MFHGSEPARPRTGKGGVGKHRATDHLEATPVGMTPRPDTAVATRRANYTYALRNKPSTAAERPHGRRHVDPTHMDHSDEAKRQAGTIGKNRAIVNEAQMRAAAYYADRATHTLPQPDGAESNLYLTSYYYTPVARQRAAARDANDLSVSANHQSTSVHLAEARLRRMAQEHPQYAQAVADALRDAKGDVALVAREQQLSRKLSAAQYAADSRARVAEIAATTKYHGAADLGRPSPAIEQRVPYALNTSAPRADTRAGAQSGLRISRNPNRESSREATPPPPERRVDRRCYDGPKPYDTVDASGPAYPTPPPVGVSVSLYERPTLVHHDVRQRLECREDMDTLALKRARAARESSVPQGRGTHTAVVGTPALQSPPMQRTRVESRRTGKAHIGPTQKNTRPW</sequence>
<dbReference type="OrthoDB" id="271468at2759"/>
<evidence type="ECO:0000313" key="3">
    <source>
        <dbReference type="Proteomes" id="UP000015354"/>
    </source>
</evidence>
<keyword evidence="3" id="KW-1185">Reference proteome</keyword>
<feature type="region of interest" description="Disordered" evidence="1">
    <location>
        <begin position="245"/>
        <end position="310"/>
    </location>
</feature>
<protein>
    <submittedName>
        <fullName evidence="2">Uncharacterized protein</fullName>
    </submittedName>
</protein>
<gene>
    <name evidence="2" type="ORF">STCU_06488</name>
</gene>
<feature type="compositionally biased region" description="Basic and acidic residues" evidence="1">
    <location>
        <begin position="281"/>
        <end position="291"/>
    </location>
</feature>
<comment type="caution">
    <text evidence="2">The sequence shown here is derived from an EMBL/GenBank/DDBJ whole genome shotgun (WGS) entry which is preliminary data.</text>
</comment>
<evidence type="ECO:0000313" key="2">
    <source>
        <dbReference type="EMBL" id="EPY25762.1"/>
    </source>
</evidence>
<accession>S9U4P8</accession>
<organism evidence="2 3">
    <name type="scientific">Strigomonas culicis</name>
    <dbReference type="NCBI Taxonomy" id="28005"/>
    <lineage>
        <taxon>Eukaryota</taxon>
        <taxon>Discoba</taxon>
        <taxon>Euglenozoa</taxon>
        <taxon>Kinetoplastea</taxon>
        <taxon>Metakinetoplastina</taxon>
        <taxon>Trypanosomatida</taxon>
        <taxon>Trypanosomatidae</taxon>
        <taxon>Strigomonadinae</taxon>
        <taxon>Strigomonas</taxon>
    </lineage>
</organism>
<dbReference type="Proteomes" id="UP000015354">
    <property type="component" value="Unassembled WGS sequence"/>
</dbReference>
<feature type="region of interest" description="Disordered" evidence="1">
    <location>
        <begin position="1"/>
        <end position="85"/>
    </location>
</feature>